<name>A0A8D8GA53_CULPI</name>
<reference evidence="1" key="1">
    <citation type="submission" date="2021-05" db="EMBL/GenBank/DDBJ databases">
        <authorList>
            <person name="Alioto T."/>
            <person name="Alioto T."/>
            <person name="Gomez Garrido J."/>
        </authorList>
    </citation>
    <scope>NUCLEOTIDE SEQUENCE</scope>
</reference>
<sequence>MEKPSCYSTRNWCAMLIGMVLDLPFLHTQDDNFTLQRSEKKSELEYNIETARSDDYNQTSIQAIFDKKEGKLHKTLLTTLTTLAETLAKLGVDFVFSNKQLEYSTRAQRRTTPKL</sequence>
<dbReference type="AlphaFoldDB" id="A0A8D8GA53"/>
<dbReference type="EMBL" id="HBUE01137167">
    <property type="protein sequence ID" value="CAG6499200.1"/>
    <property type="molecule type" value="Transcribed_RNA"/>
</dbReference>
<evidence type="ECO:0000313" key="1">
    <source>
        <dbReference type="EMBL" id="CAG6499199.1"/>
    </source>
</evidence>
<protein>
    <submittedName>
        <fullName evidence="1">(northern house mosquito) hypothetical protein</fullName>
    </submittedName>
</protein>
<proteinExistence type="predicted"/>
<accession>A0A8D8GA53</accession>
<organism evidence="1">
    <name type="scientific">Culex pipiens</name>
    <name type="common">House mosquito</name>
    <dbReference type="NCBI Taxonomy" id="7175"/>
    <lineage>
        <taxon>Eukaryota</taxon>
        <taxon>Metazoa</taxon>
        <taxon>Ecdysozoa</taxon>
        <taxon>Arthropoda</taxon>
        <taxon>Hexapoda</taxon>
        <taxon>Insecta</taxon>
        <taxon>Pterygota</taxon>
        <taxon>Neoptera</taxon>
        <taxon>Endopterygota</taxon>
        <taxon>Diptera</taxon>
        <taxon>Nematocera</taxon>
        <taxon>Culicoidea</taxon>
        <taxon>Culicidae</taxon>
        <taxon>Culicinae</taxon>
        <taxon>Culicini</taxon>
        <taxon>Culex</taxon>
        <taxon>Culex</taxon>
    </lineage>
</organism>
<dbReference type="EMBL" id="HBUE01137165">
    <property type="protein sequence ID" value="CAG6499199.1"/>
    <property type="molecule type" value="Transcribed_RNA"/>
</dbReference>